<comment type="caution">
    <text evidence="4">The sequence shown here is derived from an EMBL/GenBank/DDBJ whole genome shotgun (WGS) entry which is preliminary data.</text>
</comment>
<dbReference type="EMBL" id="BKCJ011535055">
    <property type="protein sequence ID" value="GFD40524.1"/>
    <property type="molecule type" value="Genomic_DNA"/>
</dbReference>
<dbReference type="Gene3D" id="3.10.20.310">
    <property type="entry name" value="membrane protein fhac"/>
    <property type="match status" value="1"/>
</dbReference>
<dbReference type="GO" id="GO:0019867">
    <property type="term" value="C:outer membrane"/>
    <property type="evidence" value="ECO:0007669"/>
    <property type="project" value="InterPro"/>
</dbReference>
<comment type="subcellular location">
    <subcellularLocation>
        <location evidence="1">Membrane</location>
    </subcellularLocation>
</comment>
<dbReference type="InterPro" id="IPR034746">
    <property type="entry name" value="POTRA"/>
</dbReference>
<sequence length="95" mass="10159">TTRPDGTTDVVLTISEGPVAHINSIAVKGNQKVPTADVLALIPLHQGELFSRAKLIQSQRALAESGFFDPTKIGINPQPDPAKGLVNIEYTVIEK</sequence>
<gene>
    <name evidence="4" type="ORF">Tci_912493</name>
</gene>
<reference evidence="4" key="1">
    <citation type="journal article" date="2019" name="Sci. Rep.">
        <title>Draft genome of Tanacetum cinerariifolium, the natural source of mosquito coil.</title>
        <authorList>
            <person name="Yamashiro T."/>
            <person name="Shiraishi A."/>
            <person name="Satake H."/>
            <person name="Nakayama K."/>
        </authorList>
    </citation>
    <scope>NUCLEOTIDE SEQUENCE</scope>
</reference>
<evidence type="ECO:0000256" key="2">
    <source>
        <dbReference type="ARBA" id="ARBA00023136"/>
    </source>
</evidence>
<protein>
    <recommendedName>
        <fullName evidence="3">POTRA domain-containing protein</fullName>
    </recommendedName>
</protein>
<feature type="non-terminal residue" evidence="4">
    <location>
        <position position="1"/>
    </location>
</feature>
<evidence type="ECO:0000313" key="4">
    <source>
        <dbReference type="EMBL" id="GFD40524.1"/>
    </source>
</evidence>
<proteinExistence type="predicted"/>
<evidence type="ECO:0000256" key="1">
    <source>
        <dbReference type="ARBA" id="ARBA00004370"/>
    </source>
</evidence>
<feature type="domain" description="POTRA" evidence="3">
    <location>
        <begin position="20"/>
        <end position="95"/>
    </location>
</feature>
<dbReference type="InterPro" id="IPR010827">
    <property type="entry name" value="BamA/TamA_POTRA"/>
</dbReference>
<accession>A0A699W8B3</accession>
<name>A0A699W8B3_TANCI</name>
<dbReference type="PROSITE" id="PS51779">
    <property type="entry name" value="POTRA"/>
    <property type="match status" value="1"/>
</dbReference>
<evidence type="ECO:0000259" key="3">
    <source>
        <dbReference type="PROSITE" id="PS51779"/>
    </source>
</evidence>
<keyword evidence="2" id="KW-0472">Membrane</keyword>
<dbReference type="Pfam" id="PF07244">
    <property type="entry name" value="POTRA"/>
    <property type="match status" value="1"/>
</dbReference>
<dbReference type="AlphaFoldDB" id="A0A699W8B3"/>
<organism evidence="4">
    <name type="scientific">Tanacetum cinerariifolium</name>
    <name type="common">Dalmatian daisy</name>
    <name type="synonym">Chrysanthemum cinerariifolium</name>
    <dbReference type="NCBI Taxonomy" id="118510"/>
    <lineage>
        <taxon>Eukaryota</taxon>
        <taxon>Viridiplantae</taxon>
        <taxon>Streptophyta</taxon>
        <taxon>Embryophyta</taxon>
        <taxon>Tracheophyta</taxon>
        <taxon>Spermatophyta</taxon>
        <taxon>Magnoliopsida</taxon>
        <taxon>eudicotyledons</taxon>
        <taxon>Gunneridae</taxon>
        <taxon>Pentapetalae</taxon>
        <taxon>asterids</taxon>
        <taxon>campanulids</taxon>
        <taxon>Asterales</taxon>
        <taxon>Asteraceae</taxon>
        <taxon>Asteroideae</taxon>
        <taxon>Anthemideae</taxon>
        <taxon>Anthemidinae</taxon>
        <taxon>Tanacetum</taxon>
    </lineage>
</organism>